<dbReference type="Pfam" id="PF00579">
    <property type="entry name" value="tRNA-synt_1b"/>
    <property type="match status" value="2"/>
</dbReference>
<dbReference type="EMBL" id="CP009528">
    <property type="protein sequence ID" value="AKB53186.1"/>
    <property type="molecule type" value="Genomic_DNA"/>
</dbReference>
<dbReference type="Gene3D" id="1.10.240.10">
    <property type="entry name" value="Tyrosyl-Transfer RNA Synthetase"/>
    <property type="match status" value="1"/>
</dbReference>
<dbReference type="GO" id="GO:0006436">
    <property type="term" value="P:tryptophanyl-tRNA aminoacylation"/>
    <property type="evidence" value="ECO:0007669"/>
    <property type="project" value="UniProtKB-UniRule"/>
</dbReference>
<reference evidence="11 12" key="1">
    <citation type="submission" date="2014-07" db="EMBL/GenBank/DDBJ databases">
        <title>Methanogenic archaea and the global carbon cycle.</title>
        <authorList>
            <person name="Henriksen J.R."/>
            <person name="Luke J."/>
            <person name="Reinhart S."/>
            <person name="Benedict M.N."/>
            <person name="Youngblut N.D."/>
            <person name="Metcalf M.E."/>
            <person name="Whitaker R.J."/>
            <person name="Metcalf W.W."/>
        </authorList>
    </citation>
    <scope>NUCLEOTIDE SEQUENCE [LARGE SCALE GENOMIC DNA]</scope>
    <source>
        <strain evidence="11 12">MS</strain>
    </source>
</reference>
<name>A0A0E3LMK6_METBA</name>
<dbReference type="Proteomes" id="UP000033033">
    <property type="component" value="Chromosome"/>
</dbReference>
<feature type="short sequence motif" description="'KMSKS' region" evidence="9">
    <location>
        <begin position="427"/>
        <end position="431"/>
    </location>
</feature>
<evidence type="ECO:0000313" key="11">
    <source>
        <dbReference type="EMBL" id="AKB53186.1"/>
    </source>
</evidence>
<dbReference type="Gene3D" id="3.40.50.620">
    <property type="entry name" value="HUPs"/>
    <property type="match status" value="1"/>
</dbReference>
<dbReference type="GO" id="GO:0004830">
    <property type="term" value="F:tryptophan-tRNA ligase activity"/>
    <property type="evidence" value="ECO:0007669"/>
    <property type="project" value="UniProtKB-UniRule"/>
</dbReference>
<organism evidence="11 12">
    <name type="scientific">Methanosarcina barkeri MS</name>
    <dbReference type="NCBI Taxonomy" id="1434108"/>
    <lineage>
        <taxon>Archaea</taxon>
        <taxon>Methanobacteriati</taxon>
        <taxon>Methanobacteriota</taxon>
        <taxon>Stenosarchaea group</taxon>
        <taxon>Methanomicrobia</taxon>
        <taxon>Methanosarcinales</taxon>
        <taxon>Methanosarcinaceae</taxon>
        <taxon>Methanosarcina</taxon>
    </lineage>
</organism>
<dbReference type="PRINTS" id="PR01039">
    <property type="entry name" value="TRNASYNTHTRP"/>
</dbReference>
<keyword evidence="3 9" id="KW-0436">Ligase</keyword>
<evidence type="ECO:0000256" key="4">
    <source>
        <dbReference type="ARBA" id="ARBA00022741"/>
    </source>
</evidence>
<dbReference type="InterPro" id="IPR014729">
    <property type="entry name" value="Rossmann-like_a/b/a_fold"/>
</dbReference>
<dbReference type="PANTHER" id="PTHR10055:SF5">
    <property type="entry name" value="TRYPTOPHAN--TRNA LIGASE"/>
    <property type="match status" value="1"/>
</dbReference>
<evidence type="ECO:0000313" key="12">
    <source>
        <dbReference type="Proteomes" id="UP000033033"/>
    </source>
</evidence>
<evidence type="ECO:0000256" key="1">
    <source>
        <dbReference type="ARBA" id="ARBA00005594"/>
    </source>
</evidence>
<keyword evidence="7 9" id="KW-0030">Aminoacyl-tRNA synthetase</keyword>
<dbReference type="EC" id="6.1.1.2" evidence="9"/>
<dbReference type="HAMAP" id="MF_00140_A">
    <property type="entry name" value="Trp_tRNA_synth_A"/>
    <property type="match status" value="1"/>
</dbReference>
<dbReference type="KEGG" id="mby:MSBRM_0188"/>
<evidence type="ECO:0000256" key="6">
    <source>
        <dbReference type="ARBA" id="ARBA00022917"/>
    </source>
</evidence>
<dbReference type="GO" id="GO:0005524">
    <property type="term" value="F:ATP binding"/>
    <property type="evidence" value="ECO:0007669"/>
    <property type="project" value="UniProtKB-UniRule"/>
</dbReference>
<dbReference type="GO" id="GO:0005737">
    <property type="term" value="C:cytoplasm"/>
    <property type="evidence" value="ECO:0007669"/>
    <property type="project" value="UniProtKB-SubCell"/>
</dbReference>
<keyword evidence="4 9" id="KW-0547">Nucleotide-binding</keyword>
<evidence type="ECO:0000256" key="3">
    <source>
        <dbReference type="ARBA" id="ARBA00022598"/>
    </source>
</evidence>
<evidence type="ECO:0000256" key="7">
    <source>
        <dbReference type="ARBA" id="ARBA00023146"/>
    </source>
</evidence>
<comment type="catalytic activity">
    <reaction evidence="8 9">
        <text>tRNA(Trp) + L-tryptophan + ATP = L-tryptophyl-tRNA(Trp) + AMP + diphosphate + H(+)</text>
        <dbReference type="Rhea" id="RHEA:24080"/>
        <dbReference type="Rhea" id="RHEA-COMP:9671"/>
        <dbReference type="Rhea" id="RHEA-COMP:9705"/>
        <dbReference type="ChEBI" id="CHEBI:15378"/>
        <dbReference type="ChEBI" id="CHEBI:30616"/>
        <dbReference type="ChEBI" id="CHEBI:33019"/>
        <dbReference type="ChEBI" id="CHEBI:57912"/>
        <dbReference type="ChEBI" id="CHEBI:78442"/>
        <dbReference type="ChEBI" id="CHEBI:78535"/>
        <dbReference type="ChEBI" id="CHEBI:456215"/>
        <dbReference type="EC" id="6.1.1.2"/>
    </reaction>
</comment>
<dbReference type="FunFam" id="1.10.240.10:FF:000007">
    <property type="entry name" value="Tryptophan--tRNA ligase"/>
    <property type="match status" value="1"/>
</dbReference>
<comment type="similarity">
    <text evidence="1 9 10">Belongs to the class-I aminoacyl-tRNA synthetase family.</text>
</comment>
<dbReference type="AlphaFoldDB" id="A0A0E3LMK6"/>
<keyword evidence="5 9" id="KW-0067">ATP-binding</keyword>
<protein>
    <recommendedName>
        <fullName evidence="9">Tryptophan--tRNA ligase</fullName>
        <ecNumber evidence="9">6.1.1.2</ecNumber>
    </recommendedName>
    <alternativeName>
        <fullName evidence="9">Tryptophanyl-tRNA synthetase</fullName>
        <shortName evidence="9">TrpRS</shortName>
    </alternativeName>
</protein>
<dbReference type="NCBIfam" id="NF008926">
    <property type="entry name" value="PRK12285.1-3"/>
    <property type="match status" value="1"/>
</dbReference>
<sequence length="543" mass="61635">MQTRRFKSLVPLEKQYESGTVFPKINIYILARIFKEQFSWNCVNIFNNFQQDKAACLRLFPENRQPTRDFMTNKLDPWSSSEINDYSKLFEEFGISPFDNVLPEIPSPHMYMRRRVIFGHRDYEQIADAMRTGAPFSVMDGFMPSGKVHLGHKMVMDQIIWHQQMGASAFVGIADREAFSVRGFSWQKCREIGVEEYILSLIALGFKPDGLIYFQSGCESVKDLAFELGVKVNFSELSAIYGFSGETNLSHMISVATQAADILQPQLEEFGGPKPVVVPVGPDQDPHLRLTRGLAGKMSMFRVEERENANGGKYLSVRGKGAPKEALKELKKRIPGKVKLYEEHMDILQTPDYPFLERFVLQINHPEKKKCFTAELKDASKSASEIKLTRKILDEIVAEVAADFGGYAFIPPASTYHRFMSGLQGGKMSSSVPDSYIALTDDPKEGAKKVKRAKTGGCVTLEEQKKLGGKPDECSVFELMLFHLIGDDEELLEIRQECVSGTRMCGSCKQLAAEKMYEFLKDHQEKRELAKEHLDEYKIIYKK</sequence>
<keyword evidence="6 9" id="KW-0648">Protein biosynthesis</keyword>
<dbReference type="InterPro" id="IPR002306">
    <property type="entry name" value="Trp-tRNA-ligase"/>
</dbReference>
<dbReference type="FunFam" id="3.40.50.620:FF:000207">
    <property type="entry name" value="Tryptophan--tRNA ligase"/>
    <property type="match status" value="1"/>
</dbReference>
<proteinExistence type="inferred from homology"/>
<dbReference type="InterPro" id="IPR020653">
    <property type="entry name" value="Tryptophan-tRNA-ligase_arc"/>
</dbReference>
<dbReference type="PATRIC" id="fig|1434108.4.peg.192"/>
<dbReference type="HOGENOM" id="CLU_032621_3_0_2"/>
<accession>A0A0E3LMK6</accession>
<keyword evidence="12" id="KW-1185">Reference proteome</keyword>
<evidence type="ECO:0000256" key="8">
    <source>
        <dbReference type="ARBA" id="ARBA00049929"/>
    </source>
</evidence>
<comment type="function">
    <text evidence="9">Catalyzes the attachment of tryptophan to tRNA(Trp).</text>
</comment>
<evidence type="ECO:0000256" key="5">
    <source>
        <dbReference type="ARBA" id="ARBA00022840"/>
    </source>
</evidence>
<comment type="subcellular location">
    <subcellularLocation>
        <location evidence="9">Cytoplasm</location>
    </subcellularLocation>
</comment>
<dbReference type="SUPFAM" id="SSF52374">
    <property type="entry name" value="Nucleotidylyl transferase"/>
    <property type="match status" value="1"/>
</dbReference>
<feature type="short sequence motif" description="'HIGH' region" evidence="9">
    <location>
        <begin position="144"/>
        <end position="152"/>
    </location>
</feature>
<dbReference type="PANTHER" id="PTHR10055">
    <property type="entry name" value="TRYPTOPHANYL-TRNA SYNTHETASE"/>
    <property type="match status" value="1"/>
</dbReference>
<gene>
    <name evidence="9" type="primary">trpS</name>
    <name evidence="11" type="ORF">MSBRM_0188</name>
</gene>
<evidence type="ECO:0000256" key="9">
    <source>
        <dbReference type="HAMAP-Rule" id="MF_00140"/>
    </source>
</evidence>
<keyword evidence="2 9" id="KW-0963">Cytoplasm</keyword>
<dbReference type="STRING" id="1434108.MSBRM_0188"/>
<evidence type="ECO:0000256" key="2">
    <source>
        <dbReference type="ARBA" id="ARBA00022490"/>
    </source>
</evidence>
<dbReference type="InterPro" id="IPR002305">
    <property type="entry name" value="aa-tRNA-synth_Ic"/>
</dbReference>
<evidence type="ECO:0000256" key="10">
    <source>
        <dbReference type="RuleBase" id="RU363036"/>
    </source>
</evidence>